<dbReference type="Gene3D" id="3.40.30.10">
    <property type="entry name" value="Glutaredoxin"/>
    <property type="match status" value="1"/>
</dbReference>
<keyword evidence="7" id="KW-1185">Reference proteome</keyword>
<dbReference type="RefSeq" id="WP_047763911.1">
    <property type="nucleotide sequence ID" value="NZ_LAQL01000006.1"/>
</dbReference>
<dbReference type="SFLD" id="SFLDS00019">
    <property type="entry name" value="Glutathione_Transferase_(cytos"/>
    <property type="match status" value="1"/>
</dbReference>
<comment type="similarity">
    <text evidence="1 3">Belongs to the GST superfamily.</text>
</comment>
<dbReference type="PATRIC" id="fig|1489064.4.peg.3155"/>
<feature type="domain" description="GST N-terminal" evidence="4">
    <location>
        <begin position="1"/>
        <end position="81"/>
    </location>
</feature>
<evidence type="ECO:0000256" key="2">
    <source>
        <dbReference type="ARBA" id="ARBA00022679"/>
    </source>
</evidence>
<dbReference type="InterPro" id="IPR010987">
    <property type="entry name" value="Glutathione-S-Trfase_C-like"/>
</dbReference>
<feature type="domain" description="GST C-terminal" evidence="5">
    <location>
        <begin position="86"/>
        <end position="204"/>
    </location>
</feature>
<dbReference type="Pfam" id="PF02798">
    <property type="entry name" value="GST_N"/>
    <property type="match status" value="1"/>
</dbReference>
<dbReference type="FunFam" id="3.40.30.10:FF:000039">
    <property type="entry name" value="Glutathione S-transferase domain"/>
    <property type="match status" value="1"/>
</dbReference>
<dbReference type="Pfam" id="PF00043">
    <property type="entry name" value="GST_C"/>
    <property type="match status" value="1"/>
</dbReference>
<name>A0A0H2MES2_9PROT</name>
<dbReference type="OrthoDB" id="9810080at2"/>
<reference evidence="6 7" key="1">
    <citation type="submission" date="2015-03" db="EMBL/GenBank/DDBJ databases">
        <title>Genome Sequence of Kiloniella spongiae MEBiC09566, isolated from a marine sponge.</title>
        <authorList>
            <person name="Shao Z."/>
            <person name="Wang L."/>
            <person name="Li X."/>
        </authorList>
    </citation>
    <scope>NUCLEOTIDE SEQUENCE [LARGE SCALE GENOMIC DNA]</scope>
    <source>
        <strain evidence="6 7">MEBiC09566</strain>
    </source>
</reference>
<dbReference type="PANTHER" id="PTHR44051">
    <property type="entry name" value="GLUTATHIONE S-TRANSFERASE-RELATED"/>
    <property type="match status" value="1"/>
</dbReference>
<dbReference type="SFLD" id="SFLDG01151">
    <property type="entry name" value="Main.2:_Nu-like"/>
    <property type="match status" value="1"/>
</dbReference>
<dbReference type="PANTHER" id="PTHR44051:SF2">
    <property type="entry name" value="HYPOTHETICAL GLUTATHIONE S-TRANSFERASE LIKE PROTEIN"/>
    <property type="match status" value="1"/>
</dbReference>
<proteinExistence type="inferred from homology"/>
<dbReference type="PROSITE" id="PS50404">
    <property type="entry name" value="GST_NTER"/>
    <property type="match status" value="1"/>
</dbReference>
<dbReference type="Gene3D" id="1.20.1050.10">
    <property type="match status" value="1"/>
</dbReference>
<dbReference type="STRING" id="1489064.WH96_09365"/>
<dbReference type="SUPFAM" id="SSF52833">
    <property type="entry name" value="Thioredoxin-like"/>
    <property type="match status" value="1"/>
</dbReference>
<dbReference type="CDD" id="cd03056">
    <property type="entry name" value="GST_N_4"/>
    <property type="match status" value="1"/>
</dbReference>
<evidence type="ECO:0000256" key="1">
    <source>
        <dbReference type="ARBA" id="ARBA00007409"/>
    </source>
</evidence>
<dbReference type="SFLD" id="SFLDG00358">
    <property type="entry name" value="Main_(cytGST)"/>
    <property type="match status" value="1"/>
</dbReference>
<evidence type="ECO:0000313" key="6">
    <source>
        <dbReference type="EMBL" id="KLN60696.1"/>
    </source>
</evidence>
<dbReference type="PROSITE" id="PS50405">
    <property type="entry name" value="GST_CTER"/>
    <property type="match status" value="1"/>
</dbReference>
<accession>A0A0H2MES2</accession>
<dbReference type="Proteomes" id="UP000035444">
    <property type="component" value="Unassembled WGS sequence"/>
</dbReference>
<keyword evidence="2 6" id="KW-0808">Transferase</keyword>
<gene>
    <name evidence="6" type="ORF">WH96_09365</name>
</gene>
<dbReference type="InterPro" id="IPR004045">
    <property type="entry name" value="Glutathione_S-Trfase_N"/>
</dbReference>
<dbReference type="SUPFAM" id="SSF47616">
    <property type="entry name" value="GST C-terminal domain-like"/>
    <property type="match status" value="1"/>
</dbReference>
<dbReference type="GO" id="GO:0016740">
    <property type="term" value="F:transferase activity"/>
    <property type="evidence" value="ECO:0007669"/>
    <property type="project" value="UniProtKB-KW"/>
</dbReference>
<dbReference type="InterPro" id="IPR036249">
    <property type="entry name" value="Thioredoxin-like_sf"/>
</dbReference>
<dbReference type="InterPro" id="IPR040079">
    <property type="entry name" value="Glutathione_S-Trfase"/>
</dbReference>
<evidence type="ECO:0000259" key="5">
    <source>
        <dbReference type="PROSITE" id="PS50405"/>
    </source>
</evidence>
<protein>
    <submittedName>
        <fullName evidence="6">Glutathione S-transferase</fullName>
    </submittedName>
</protein>
<sequence>MIKLYRHALSGHAHRVELFLSLLDLEYELVDVDLMAGAHKDTEFLKMHPFGQVPVLDDNGVVLWDSNGILVYLARTYGGDAWSLGSAQEEAVIQGWLSIAAGPIASGPATARLVKVFGANLDHDVAKARATALFDTMNKILDGQSYLVGEKVSIADVAAYTYIAHAPEGDVSLDSYPNIQAWISKVEALPNFVGMQKTPLSDAA</sequence>
<dbReference type="InterPro" id="IPR004046">
    <property type="entry name" value="GST_C"/>
</dbReference>
<evidence type="ECO:0000313" key="7">
    <source>
        <dbReference type="Proteomes" id="UP000035444"/>
    </source>
</evidence>
<evidence type="ECO:0000259" key="4">
    <source>
        <dbReference type="PROSITE" id="PS50404"/>
    </source>
</evidence>
<dbReference type="CDD" id="cd03206">
    <property type="entry name" value="GST_C_7"/>
    <property type="match status" value="1"/>
</dbReference>
<dbReference type="EMBL" id="LAQL01000006">
    <property type="protein sequence ID" value="KLN60696.1"/>
    <property type="molecule type" value="Genomic_DNA"/>
</dbReference>
<organism evidence="6 7">
    <name type="scientific">Kiloniella spongiae</name>
    <dbReference type="NCBI Taxonomy" id="1489064"/>
    <lineage>
        <taxon>Bacteria</taxon>
        <taxon>Pseudomonadati</taxon>
        <taxon>Pseudomonadota</taxon>
        <taxon>Alphaproteobacteria</taxon>
        <taxon>Rhodospirillales</taxon>
        <taxon>Kiloniellaceae</taxon>
        <taxon>Kiloniella</taxon>
    </lineage>
</organism>
<evidence type="ECO:0000256" key="3">
    <source>
        <dbReference type="RuleBase" id="RU003494"/>
    </source>
</evidence>
<dbReference type="AlphaFoldDB" id="A0A0H2MES2"/>
<comment type="caution">
    <text evidence="6">The sequence shown here is derived from an EMBL/GenBank/DDBJ whole genome shotgun (WGS) entry which is preliminary data.</text>
</comment>
<dbReference type="InterPro" id="IPR036282">
    <property type="entry name" value="Glutathione-S-Trfase_C_sf"/>
</dbReference>